<evidence type="ECO:0000313" key="1">
    <source>
        <dbReference type="EMBL" id="PDS25622.1"/>
    </source>
</evidence>
<proteinExistence type="predicted"/>
<reference evidence="1 3" key="1">
    <citation type="submission" date="2017-09" db="EMBL/GenBank/DDBJ databases">
        <title>Whole genomes of Flavobacteriaceae.</title>
        <authorList>
            <person name="Stine C."/>
            <person name="Li C."/>
            <person name="Tadesse D."/>
        </authorList>
    </citation>
    <scope>NUCLEOTIDE SEQUENCE [LARGE SCALE GENOMIC DNA]</scope>
    <source>
        <strain evidence="1 3">ATCC 35036</strain>
    </source>
</reference>
<dbReference type="OrthoDB" id="1449922at2"/>
<accession>A0A2H3KDB9</accession>
<evidence type="ECO:0000313" key="3">
    <source>
        <dbReference type="Proteomes" id="UP000220828"/>
    </source>
</evidence>
<evidence type="ECO:0000313" key="2">
    <source>
        <dbReference type="EMBL" id="TQM40254.1"/>
    </source>
</evidence>
<sequence length="169" mass="20295">MKTLSEQIQTIQTLHQAGQTIEAALYLLDEYDLYHYNFKGFELREPAKPDFILMTTEGTFGEPQIIRIPENTFEFPFELMLNLLAHEMVHVVQKSDELWIEDKNEREWQAYYEMIFHQLYPKVPNVSVFHQKFFAEKAFLYYNRMGENTPLQLKYLSQKQQLEAYIQKL</sequence>
<dbReference type="EMBL" id="VFPJ01000001">
    <property type="protein sequence ID" value="TQM40254.1"/>
    <property type="molecule type" value="Genomic_DNA"/>
</dbReference>
<name>A0A2H3KDB9_9FLAO</name>
<dbReference type="Proteomes" id="UP000320773">
    <property type="component" value="Unassembled WGS sequence"/>
</dbReference>
<dbReference type="Proteomes" id="UP000220828">
    <property type="component" value="Unassembled WGS sequence"/>
</dbReference>
<reference evidence="2 4" key="2">
    <citation type="submission" date="2019-06" db="EMBL/GenBank/DDBJ databases">
        <title>Genomic Encyclopedia of Archaeal and Bacterial Type Strains, Phase II (KMG-II): from individual species to whole genera.</title>
        <authorList>
            <person name="Goeker M."/>
        </authorList>
    </citation>
    <scope>NUCLEOTIDE SEQUENCE [LARGE SCALE GENOMIC DNA]</scope>
    <source>
        <strain evidence="2 4">DSM 24789</strain>
    </source>
</reference>
<protein>
    <submittedName>
        <fullName evidence="1">Uncharacterized protein</fullName>
    </submittedName>
</protein>
<comment type="caution">
    <text evidence="1">The sequence shown here is derived from an EMBL/GenBank/DDBJ whole genome shotgun (WGS) entry which is preliminary data.</text>
</comment>
<dbReference type="EMBL" id="PCMW01000026">
    <property type="protein sequence ID" value="PDS25622.1"/>
    <property type="molecule type" value="Genomic_DNA"/>
</dbReference>
<evidence type="ECO:0000313" key="4">
    <source>
        <dbReference type="Proteomes" id="UP000320773"/>
    </source>
</evidence>
<gene>
    <name evidence="1" type="ORF">B0A77_04275</name>
    <name evidence="2" type="ORF">BC670_1131</name>
</gene>
<organism evidence="1 3">
    <name type="scientific">Flavobacterium branchiophilum</name>
    <dbReference type="NCBI Taxonomy" id="55197"/>
    <lineage>
        <taxon>Bacteria</taxon>
        <taxon>Pseudomonadati</taxon>
        <taxon>Bacteroidota</taxon>
        <taxon>Flavobacteriia</taxon>
        <taxon>Flavobacteriales</taxon>
        <taxon>Flavobacteriaceae</taxon>
        <taxon>Flavobacterium</taxon>
    </lineage>
</organism>
<dbReference type="AlphaFoldDB" id="A0A2H3KDB9"/>
<dbReference type="RefSeq" id="WP_089079957.1">
    <property type="nucleotide sequence ID" value="NZ_PCMW01000026.1"/>
</dbReference>